<dbReference type="InterPro" id="IPR006680">
    <property type="entry name" value="Amidohydro-rel"/>
</dbReference>
<feature type="chain" id="PRO_5001577834" evidence="1">
    <location>
        <begin position="38"/>
        <end position="1096"/>
    </location>
</feature>
<dbReference type="InterPro" id="IPR011042">
    <property type="entry name" value="6-blade_b-propeller_TolB-like"/>
</dbReference>
<keyword evidence="3" id="KW-0378">Hydrolase</keyword>
<dbReference type="GO" id="GO:0016810">
    <property type="term" value="F:hydrolase activity, acting on carbon-nitrogen (but not peptide) bonds"/>
    <property type="evidence" value="ECO:0007669"/>
    <property type="project" value="InterPro"/>
</dbReference>
<protein>
    <submittedName>
        <fullName evidence="3">Amidohydrolase family protein</fullName>
    </submittedName>
</protein>
<dbReference type="SUPFAM" id="SSF51338">
    <property type="entry name" value="Composite domain of metallo-dependent hydrolases"/>
    <property type="match status" value="1"/>
</dbReference>
<dbReference type="Proteomes" id="UP000025061">
    <property type="component" value="Unassembled WGS sequence"/>
</dbReference>
<dbReference type="PANTHER" id="PTHR43135">
    <property type="entry name" value="ALPHA-D-RIBOSE 1-METHYLPHOSPHONATE 5-TRIPHOSPHATE DIPHOSPHATASE"/>
    <property type="match status" value="1"/>
</dbReference>
<comment type="caution">
    <text evidence="3">The sequence shown here is derived from an EMBL/GenBank/DDBJ whole genome shotgun (WGS) entry which is preliminary data.</text>
</comment>
<evidence type="ECO:0000313" key="4">
    <source>
        <dbReference type="Proteomes" id="UP000025061"/>
    </source>
</evidence>
<dbReference type="InterPro" id="IPR051781">
    <property type="entry name" value="Metallo-dep_Hydrolase"/>
</dbReference>
<dbReference type="PANTHER" id="PTHR43135:SF3">
    <property type="entry name" value="ALPHA-D-RIBOSE 1-METHYLPHOSPHONATE 5-TRIPHOSPHATE DIPHOSPHATASE"/>
    <property type="match status" value="1"/>
</dbReference>
<dbReference type="AlphaFoldDB" id="A0A059F846"/>
<feature type="domain" description="Amidohydrolase-related" evidence="2">
    <location>
        <begin position="1017"/>
        <end position="1081"/>
    </location>
</feature>
<dbReference type="Pfam" id="PF01979">
    <property type="entry name" value="Amidohydro_1"/>
    <property type="match status" value="1"/>
</dbReference>
<dbReference type="OrthoDB" id="9758793at2"/>
<dbReference type="InterPro" id="IPR032466">
    <property type="entry name" value="Metal_Hydrolase"/>
</dbReference>
<proteinExistence type="predicted"/>
<evidence type="ECO:0000313" key="3">
    <source>
        <dbReference type="EMBL" id="KCZ86723.1"/>
    </source>
</evidence>
<dbReference type="RefSeq" id="WP_083759079.1">
    <property type="nucleotide sequence ID" value="NZ_ARYI01000022.1"/>
</dbReference>
<keyword evidence="1" id="KW-0732">Signal</keyword>
<dbReference type="SUPFAM" id="SSF51556">
    <property type="entry name" value="Metallo-dependent hydrolases"/>
    <property type="match status" value="1"/>
</dbReference>
<dbReference type="PATRIC" id="fig|1280951.3.peg.3380"/>
<dbReference type="SUPFAM" id="SSF63825">
    <property type="entry name" value="YWTD domain"/>
    <property type="match status" value="1"/>
</dbReference>
<dbReference type="EMBL" id="ARYI01000022">
    <property type="protein sequence ID" value="KCZ86723.1"/>
    <property type="molecule type" value="Genomic_DNA"/>
</dbReference>
<dbReference type="InterPro" id="IPR011059">
    <property type="entry name" value="Metal-dep_hydrolase_composite"/>
</dbReference>
<dbReference type="PROSITE" id="PS51257">
    <property type="entry name" value="PROKAR_LIPOPROTEIN"/>
    <property type="match status" value="1"/>
</dbReference>
<reference evidence="3 4" key="1">
    <citation type="submission" date="2013-04" db="EMBL/GenBank/DDBJ databases">
        <title>Hyphomonas hirschiana VP5 Genome Sequencing.</title>
        <authorList>
            <person name="Lai Q."/>
            <person name="Shao Z."/>
        </authorList>
    </citation>
    <scope>NUCLEOTIDE SEQUENCE [LARGE SCALE GENOMIC DNA]</scope>
    <source>
        <strain evidence="3 4">VP5</strain>
    </source>
</reference>
<keyword evidence="4" id="KW-1185">Reference proteome</keyword>
<dbReference type="Gene3D" id="2.30.40.10">
    <property type="entry name" value="Urease, subunit C, domain 1"/>
    <property type="match status" value="2"/>
</dbReference>
<gene>
    <name evidence="3" type="ORF">HHI_16771</name>
</gene>
<evidence type="ECO:0000259" key="2">
    <source>
        <dbReference type="Pfam" id="PF01979"/>
    </source>
</evidence>
<feature type="signal peptide" evidence="1">
    <location>
        <begin position="1"/>
        <end position="37"/>
    </location>
</feature>
<dbReference type="Pfam" id="PF26549">
    <property type="entry name" value="Tricorn_N"/>
    <property type="match status" value="1"/>
</dbReference>
<evidence type="ECO:0000256" key="1">
    <source>
        <dbReference type="SAM" id="SignalP"/>
    </source>
</evidence>
<sequence length="1096" mass="116822">MVCLKPEGDRNAASFRVRLMAAALVLGLSSCATPAQEADTIPEVAVAYTAGITGKRDMPLGKPGQTLPMQAARNISFETDEGSLLSLDVSPAGDVLVFDMLGDIYTLPVSGGKAARLTSGMAMDSQPVWSPDGKAVLFVSDRSGAENLWLMDADGGNPRQISLYDDNPVFVSPEWAPDGKSILVTRYWADRNAYELWRFRPVAGDMGEVLRATQGGDGSAVSTSSLGARYSADGGAIYLASLKEGDPAFNALAAWGIVRIDPVTGEEAAVLPAGAAGESVVPRFRPAVSPDGQSLVFGERREGVTLLKVMHLESGAVRTLGEVDPDAVLASLTHDAIARYDFSADGKALYVNRQGRIDRIALDGGAAEPVPFTADVSQDLGPLGRHPARIEGGAVRARLIQSPELSPDGAALVFTALGRLYVQALEGGAPRLVRGEGETGYHPSWSADGAALAFVSWTKAAGGDVWIAPQADGPARKISAETAFYTHPVFTPDGSAIVVVRSPAETRRRTYMEYGQWREAELVVMPLDGAPSRVLAAGRMGGTPHFAADPGEVLINTGKGVEAVSLADGARRVVTQAVGPGWYFSEGPAAADDLRVSPDGQWALAQIAHQLHLYRLGSAGETFDLSNPSGAHVQLTDIGADYFGWSEDGQEIYWALGAALKRVRLDEVVFERGSAETASRRTDIEVTAQRDEPLGRVLLTGANVIAMTDRASPEAVLANSDILIENGRIARIAPSGEILAGSGVSVVDVSGAYIIPGLIDAHYHVADIRRDVLDFDVWGLKTNLAFGITTLFDPSSLSIDMLTYQDLIEAGDVVGPRLYTTGPAIFDFNDFRSKGEVVSVLRRYSDYYRLSNLKQYRTGNRRVRQWVAEAANELGLSATTEGALSYRFSLTGILDGFSGVEHATPPIGPHKDFVDLSARSGTSGTLTLMITHGGLPADRVFMARDDAFNNQKYADFVPEWFREMRFQNVPAAPLCDYTYGVVGAGALSVHQAGGVVGLGAHGDIPGLGTQWELQAYVESGWTPGEALWAATMGSAQTISRDHALGSLETGKFADLVILNTNPLADIKNTLDIRYVMKNGRLYQPGTLTEAQATVNH</sequence>
<dbReference type="Gene3D" id="3.20.20.140">
    <property type="entry name" value="Metal-dependent hydrolases"/>
    <property type="match status" value="2"/>
</dbReference>
<organism evidence="3 4">
    <name type="scientific">Hyphomonas hirschiana VP5</name>
    <dbReference type="NCBI Taxonomy" id="1280951"/>
    <lineage>
        <taxon>Bacteria</taxon>
        <taxon>Pseudomonadati</taxon>
        <taxon>Pseudomonadota</taxon>
        <taxon>Alphaproteobacteria</taxon>
        <taxon>Hyphomonadales</taxon>
        <taxon>Hyphomonadaceae</taxon>
        <taxon>Hyphomonas</taxon>
    </lineage>
</organism>
<name>A0A059F846_9PROT</name>
<dbReference type="Gene3D" id="2.120.10.30">
    <property type="entry name" value="TolB, C-terminal domain"/>
    <property type="match status" value="2"/>
</dbReference>
<dbReference type="SUPFAM" id="SSF82171">
    <property type="entry name" value="DPP6 N-terminal domain-like"/>
    <property type="match status" value="1"/>
</dbReference>
<accession>A0A059F846</accession>